<dbReference type="PRINTS" id="PR00864">
    <property type="entry name" value="PREPILNPTASE"/>
</dbReference>
<dbReference type="Pfam" id="PF01478">
    <property type="entry name" value="Peptidase_A24"/>
    <property type="match status" value="1"/>
</dbReference>
<evidence type="ECO:0000256" key="2">
    <source>
        <dbReference type="ARBA" id="ARBA00005801"/>
    </source>
</evidence>
<dbReference type="InterPro" id="IPR000045">
    <property type="entry name" value="Prepilin_IV_endopep_pep"/>
</dbReference>
<evidence type="ECO:0000256" key="5">
    <source>
        <dbReference type="ARBA" id="ARBA00022692"/>
    </source>
</evidence>
<evidence type="ECO:0000259" key="12">
    <source>
        <dbReference type="Pfam" id="PF06750"/>
    </source>
</evidence>
<dbReference type="PANTHER" id="PTHR30487:SF0">
    <property type="entry name" value="PREPILIN LEADER PEPTIDASE_N-METHYLTRANSFERASE-RELATED"/>
    <property type="match status" value="1"/>
</dbReference>
<dbReference type="GO" id="GO:0005886">
    <property type="term" value="C:plasma membrane"/>
    <property type="evidence" value="ECO:0007669"/>
    <property type="project" value="UniProtKB-SubCell"/>
</dbReference>
<comment type="caution">
    <text evidence="13">The sequence shown here is derived from an EMBL/GenBank/DDBJ whole genome shotgun (WGS) entry which is preliminary data.</text>
</comment>
<dbReference type="AlphaFoldDB" id="A0A839SPG3"/>
<organism evidence="13 14">
    <name type="scientific">Limibacillus halophilus</name>
    <dbReference type="NCBI Taxonomy" id="1579333"/>
    <lineage>
        <taxon>Bacteria</taxon>
        <taxon>Pseudomonadati</taxon>
        <taxon>Pseudomonadota</taxon>
        <taxon>Alphaproteobacteria</taxon>
        <taxon>Rhodospirillales</taxon>
        <taxon>Rhodovibrionaceae</taxon>
        <taxon>Limibacillus</taxon>
    </lineage>
</organism>
<dbReference type="EMBL" id="JACHXA010000002">
    <property type="protein sequence ID" value="MBB3064701.1"/>
    <property type="molecule type" value="Genomic_DNA"/>
</dbReference>
<keyword evidence="9 13" id="KW-0489">Methyltransferase</keyword>
<evidence type="ECO:0000313" key="14">
    <source>
        <dbReference type="Proteomes" id="UP000581135"/>
    </source>
</evidence>
<feature type="transmembrane region" description="Helical" evidence="10">
    <location>
        <begin position="152"/>
        <end position="173"/>
    </location>
</feature>
<keyword evidence="7 10" id="KW-0472">Membrane</keyword>
<dbReference type="GO" id="GO:0006465">
    <property type="term" value="P:signal peptide processing"/>
    <property type="evidence" value="ECO:0007669"/>
    <property type="project" value="TreeGrafter"/>
</dbReference>
<gene>
    <name evidence="13" type="ORF">FHR98_000973</name>
</gene>
<comment type="catalytic activity">
    <reaction evidence="9">
        <text>Typically cleaves a -Gly-|-Phe- bond to release an N-terminal, basic peptide of 5-8 residues from type IV prepilin, and then N-methylates the new N-terminal amino group, the methyl donor being S-adenosyl-L-methionine.</text>
        <dbReference type="EC" id="3.4.23.43"/>
    </reaction>
</comment>
<evidence type="ECO:0000256" key="7">
    <source>
        <dbReference type="ARBA" id="ARBA00023136"/>
    </source>
</evidence>
<name>A0A839SPG3_9PROT</name>
<keyword evidence="9 13" id="KW-0808">Transferase</keyword>
<dbReference type="GO" id="GO:0032259">
    <property type="term" value="P:methylation"/>
    <property type="evidence" value="ECO:0007669"/>
    <property type="project" value="UniProtKB-KW"/>
</dbReference>
<keyword evidence="9 13" id="KW-0378">Hydrolase</keyword>
<proteinExistence type="inferred from homology"/>
<feature type="transmembrane region" description="Helical" evidence="10">
    <location>
        <begin position="236"/>
        <end position="254"/>
    </location>
</feature>
<dbReference type="GO" id="GO:0004190">
    <property type="term" value="F:aspartic-type endopeptidase activity"/>
    <property type="evidence" value="ECO:0007669"/>
    <property type="project" value="UniProtKB-EC"/>
</dbReference>
<feature type="domain" description="Prepilin type IV endopeptidase peptidase" evidence="11">
    <location>
        <begin position="111"/>
        <end position="220"/>
    </location>
</feature>
<keyword evidence="9" id="KW-0645">Protease</keyword>
<feature type="transmembrane region" description="Helical" evidence="10">
    <location>
        <begin position="101"/>
        <end position="120"/>
    </location>
</feature>
<evidence type="ECO:0000256" key="1">
    <source>
        <dbReference type="ARBA" id="ARBA00004429"/>
    </source>
</evidence>
<evidence type="ECO:0000256" key="6">
    <source>
        <dbReference type="ARBA" id="ARBA00022989"/>
    </source>
</evidence>
<dbReference type="InterPro" id="IPR010627">
    <property type="entry name" value="Prepilin_pept_A24_N"/>
</dbReference>
<evidence type="ECO:0000256" key="10">
    <source>
        <dbReference type="SAM" id="Phobius"/>
    </source>
</evidence>
<dbReference type="Pfam" id="PF06750">
    <property type="entry name" value="A24_N_bact"/>
    <property type="match status" value="1"/>
</dbReference>
<dbReference type="PANTHER" id="PTHR30487">
    <property type="entry name" value="TYPE 4 PREPILIN-LIKE PROTEINS LEADER PEPTIDE-PROCESSING ENZYME"/>
    <property type="match status" value="1"/>
</dbReference>
<dbReference type="InterPro" id="IPR050882">
    <property type="entry name" value="Prepilin_peptidase/N-MTase"/>
</dbReference>
<accession>A0A839SPG3</accession>
<feature type="transmembrane region" description="Helical" evidence="10">
    <location>
        <begin position="209"/>
        <end position="227"/>
    </location>
</feature>
<protein>
    <recommendedName>
        <fullName evidence="9">Prepilin leader peptidase/N-methyltransferase</fullName>
        <ecNumber evidence="9">2.1.1.-</ecNumber>
        <ecNumber evidence="9">3.4.23.43</ecNumber>
    </recommendedName>
</protein>
<evidence type="ECO:0000259" key="11">
    <source>
        <dbReference type="Pfam" id="PF01478"/>
    </source>
</evidence>
<keyword evidence="3" id="KW-1003">Cell membrane</keyword>
<keyword evidence="9" id="KW-0511">Multifunctional enzyme</keyword>
<feature type="transmembrane region" description="Helical" evidence="10">
    <location>
        <begin position="127"/>
        <end position="146"/>
    </location>
</feature>
<comment type="similarity">
    <text evidence="2 8">Belongs to the peptidase A24 family.</text>
</comment>
<keyword evidence="5 9" id="KW-0812">Transmembrane</keyword>
<dbReference type="EC" id="2.1.1.-" evidence="9"/>
<keyword evidence="14" id="KW-1185">Reference proteome</keyword>
<evidence type="ECO:0000256" key="3">
    <source>
        <dbReference type="ARBA" id="ARBA00022475"/>
    </source>
</evidence>
<sequence>MAPGINIIAILLVGAAIGSFISALVERLPDCKGLVAGRSRCPDCGETLKVRDLIPLVSYLLLGGACRACGKAIAWVYPVAELGALFLALTVIVVFRDPATAPGTLWLAAGLGWCLLALILADVRRFLLPDMLVLPLMAAGIASVFLEPQAQWQSIGMARIFGAALGFVLMEAVRRLYFWIRGRDGLGFGDVKLMAAGGAWLGWPLLPHSLALAGILGLVTVFILRLTGRVLGPSDALPFGAFLAPAIWILWILGKTAPDFIGILVGF</sequence>
<dbReference type="Gene3D" id="1.20.120.1220">
    <property type="match status" value="1"/>
</dbReference>
<reference evidence="13 14" key="1">
    <citation type="submission" date="2020-08" db="EMBL/GenBank/DDBJ databases">
        <title>Genomic Encyclopedia of Type Strains, Phase III (KMG-III): the genomes of soil and plant-associated and newly described type strains.</title>
        <authorList>
            <person name="Whitman W."/>
        </authorList>
    </citation>
    <scope>NUCLEOTIDE SEQUENCE [LARGE SCALE GENOMIC DNA]</scope>
    <source>
        <strain evidence="13 14">CECT 8803</strain>
    </source>
</reference>
<feature type="domain" description="Prepilin peptidase A24 N-terminal" evidence="12">
    <location>
        <begin position="12"/>
        <end position="94"/>
    </location>
</feature>
<comment type="subcellular location">
    <subcellularLocation>
        <location evidence="1">Cell inner membrane</location>
        <topology evidence="1">Multi-pass membrane protein</topology>
    </subcellularLocation>
    <subcellularLocation>
        <location evidence="9">Cell membrane</location>
        <topology evidence="9">Multi-pass membrane protein</topology>
    </subcellularLocation>
</comment>
<feature type="transmembrane region" description="Helical" evidence="10">
    <location>
        <begin position="6"/>
        <end position="25"/>
    </location>
</feature>
<evidence type="ECO:0000256" key="9">
    <source>
        <dbReference type="RuleBase" id="RU003794"/>
    </source>
</evidence>
<evidence type="ECO:0000256" key="8">
    <source>
        <dbReference type="RuleBase" id="RU003793"/>
    </source>
</evidence>
<dbReference type="GO" id="GO:0008168">
    <property type="term" value="F:methyltransferase activity"/>
    <property type="evidence" value="ECO:0007669"/>
    <property type="project" value="UniProtKB-KW"/>
</dbReference>
<feature type="transmembrane region" description="Helical" evidence="10">
    <location>
        <begin position="75"/>
        <end position="95"/>
    </location>
</feature>
<dbReference type="Proteomes" id="UP000581135">
    <property type="component" value="Unassembled WGS sequence"/>
</dbReference>
<dbReference type="RefSeq" id="WP_183415500.1">
    <property type="nucleotide sequence ID" value="NZ_JACHXA010000002.1"/>
</dbReference>
<evidence type="ECO:0000313" key="13">
    <source>
        <dbReference type="EMBL" id="MBB3064701.1"/>
    </source>
</evidence>
<keyword evidence="6 10" id="KW-1133">Transmembrane helix</keyword>
<dbReference type="EC" id="3.4.23.43" evidence="9"/>
<comment type="function">
    <text evidence="9">Plays an essential role in type IV pili and type II pseudopili formation by proteolytically removing the leader sequence from substrate proteins and subsequently monomethylating the alpha-amino group of the newly exposed N-terminal phenylalanine.</text>
</comment>
<keyword evidence="4" id="KW-0997">Cell inner membrane</keyword>
<dbReference type="InterPro" id="IPR014032">
    <property type="entry name" value="Peptidase_A24A_bac"/>
</dbReference>
<evidence type="ECO:0000256" key="4">
    <source>
        <dbReference type="ARBA" id="ARBA00022519"/>
    </source>
</evidence>